<dbReference type="eggNOG" id="ENOG502ZK3C">
    <property type="taxonomic scope" value="Bacteria"/>
</dbReference>
<protein>
    <submittedName>
        <fullName evidence="2">Uncharacterized protein</fullName>
    </submittedName>
</protein>
<organism evidence="2 3">
    <name type="scientific">Methyloversatilis universalis (strain ATCC BAA-1314 / DSM 25237 / JCM 13912 / CCUG 52030 / FAM5)</name>
    <dbReference type="NCBI Taxonomy" id="1000565"/>
    <lineage>
        <taxon>Bacteria</taxon>
        <taxon>Pseudomonadati</taxon>
        <taxon>Pseudomonadota</taxon>
        <taxon>Betaproteobacteria</taxon>
        <taxon>Nitrosomonadales</taxon>
        <taxon>Sterolibacteriaceae</taxon>
        <taxon>Methyloversatilis</taxon>
    </lineage>
</organism>
<evidence type="ECO:0000313" key="2">
    <source>
        <dbReference type="EMBL" id="EGK72487.1"/>
    </source>
</evidence>
<feature type="transmembrane region" description="Helical" evidence="1">
    <location>
        <begin position="7"/>
        <end position="29"/>
    </location>
</feature>
<comment type="caution">
    <text evidence="2">The sequence shown here is derived from an EMBL/GenBank/DDBJ whole genome shotgun (WGS) entry which is preliminary data.</text>
</comment>
<keyword evidence="1" id="KW-0812">Transmembrane</keyword>
<feature type="transmembrane region" description="Helical" evidence="1">
    <location>
        <begin position="180"/>
        <end position="199"/>
    </location>
</feature>
<keyword evidence="1" id="KW-1133">Transmembrane helix</keyword>
<dbReference type="OrthoDB" id="9182842at2"/>
<accession>F5RAN8</accession>
<proteinExistence type="predicted"/>
<evidence type="ECO:0000256" key="1">
    <source>
        <dbReference type="SAM" id="Phobius"/>
    </source>
</evidence>
<feature type="transmembrane region" description="Helical" evidence="1">
    <location>
        <begin position="135"/>
        <end position="160"/>
    </location>
</feature>
<evidence type="ECO:0000313" key="3">
    <source>
        <dbReference type="Proteomes" id="UP000005019"/>
    </source>
</evidence>
<sequence length="202" mass="22147">MTTPITPAALSGASIVIQICVLTIAYVALGILGRSLNGRLTTRGSHSTLVLWLLLTIIVIVMGEDLYAQWSPVLGNVALPSIPREGAFVAVFVLDIIFVTVLIFRTGGAKMSPFTSILFLLPTLAIFLREPAWRFLLYSFFVGIIYVSMLKVGSFTSSFVPSSDLFSTRKRDDEVTHDWATRWANMACLALATLIGYITQPK</sequence>
<dbReference type="RefSeq" id="WP_008059878.1">
    <property type="nucleotide sequence ID" value="NZ_AFHG01000036.1"/>
</dbReference>
<feature type="transmembrane region" description="Helical" evidence="1">
    <location>
        <begin position="49"/>
        <end position="67"/>
    </location>
</feature>
<feature type="transmembrane region" description="Helical" evidence="1">
    <location>
        <begin position="87"/>
        <end position="105"/>
    </location>
</feature>
<dbReference type="EMBL" id="AFHG01000036">
    <property type="protein sequence ID" value="EGK72487.1"/>
    <property type="molecule type" value="Genomic_DNA"/>
</dbReference>
<dbReference type="Proteomes" id="UP000005019">
    <property type="component" value="Unassembled WGS sequence"/>
</dbReference>
<gene>
    <name evidence="2" type="ORF">METUNv1_01252</name>
</gene>
<reference evidence="2 3" key="1">
    <citation type="journal article" date="2011" name="J. Bacteriol.">
        <title>Genome sequence of Methyloversatilis universalis FAM5T, a methylotrophic representative of the order Rhodocyclales.</title>
        <authorList>
            <person name="Kittichotirat W."/>
            <person name="Good N.M."/>
            <person name="Hall R."/>
            <person name="Bringel F."/>
            <person name="Lajus A."/>
            <person name="Medigue C."/>
            <person name="Smalley N.E."/>
            <person name="Beck D."/>
            <person name="Bumgarner R."/>
            <person name="Vuilleumier S."/>
            <person name="Kalyuzhnaya M.G."/>
        </authorList>
    </citation>
    <scope>NUCLEOTIDE SEQUENCE [LARGE SCALE GENOMIC DNA]</scope>
    <source>
        <strain evidence="3">ATCC BAA-1314 / JCM 13912 / FAM5</strain>
    </source>
</reference>
<dbReference type="AlphaFoldDB" id="F5RAN8"/>
<keyword evidence="3" id="KW-1185">Reference proteome</keyword>
<dbReference type="STRING" id="1000565.METUNv1_01252"/>
<keyword evidence="1" id="KW-0472">Membrane</keyword>
<name>F5RAN8_METUF</name>